<dbReference type="Gene3D" id="6.10.340.10">
    <property type="match status" value="1"/>
</dbReference>
<dbReference type="GO" id="GO:0005886">
    <property type="term" value="C:plasma membrane"/>
    <property type="evidence" value="ECO:0007669"/>
    <property type="project" value="TreeGrafter"/>
</dbReference>
<dbReference type="GO" id="GO:0000160">
    <property type="term" value="P:phosphorelay signal transduction system"/>
    <property type="evidence" value="ECO:0007669"/>
    <property type="project" value="TreeGrafter"/>
</dbReference>
<feature type="domain" description="Nitrate/nitrite sensing protein" evidence="9">
    <location>
        <begin position="58"/>
        <end position="291"/>
    </location>
</feature>
<dbReference type="EC" id="2.7.13.3" evidence="2"/>
<dbReference type="InterPro" id="IPR013587">
    <property type="entry name" value="Nitrate/nitrite_sensing"/>
</dbReference>
<evidence type="ECO:0000256" key="2">
    <source>
        <dbReference type="ARBA" id="ARBA00012438"/>
    </source>
</evidence>
<evidence type="ECO:0000259" key="8">
    <source>
        <dbReference type="Pfam" id="PF02518"/>
    </source>
</evidence>
<feature type="region of interest" description="Disordered" evidence="6">
    <location>
        <begin position="643"/>
        <end position="895"/>
    </location>
</feature>
<feature type="compositionally biased region" description="Basic and acidic residues" evidence="6">
    <location>
        <begin position="876"/>
        <end position="885"/>
    </location>
</feature>
<dbReference type="InterPro" id="IPR050428">
    <property type="entry name" value="TCS_sensor_his_kinase"/>
</dbReference>
<dbReference type="GO" id="GO:0004673">
    <property type="term" value="F:protein histidine kinase activity"/>
    <property type="evidence" value="ECO:0007669"/>
    <property type="project" value="UniProtKB-EC"/>
</dbReference>
<feature type="domain" description="Histidine kinase/HSP90-like ATPase" evidence="8">
    <location>
        <begin position="514"/>
        <end position="620"/>
    </location>
</feature>
<dbReference type="PANTHER" id="PTHR45436:SF5">
    <property type="entry name" value="SENSOR HISTIDINE KINASE TRCS"/>
    <property type="match status" value="1"/>
</dbReference>
<feature type="transmembrane region" description="Helical" evidence="7">
    <location>
        <begin position="17"/>
        <end position="34"/>
    </location>
</feature>
<reference evidence="10 11" key="1">
    <citation type="submission" date="2019-09" db="EMBL/GenBank/DDBJ databases">
        <authorList>
            <person name="Wang X."/>
        </authorList>
    </citation>
    <scope>NUCLEOTIDE SEQUENCE [LARGE SCALE GENOMIC DNA]</scope>
    <source>
        <strain evidence="10 11">CICC 11023</strain>
    </source>
</reference>
<evidence type="ECO:0000256" key="1">
    <source>
        <dbReference type="ARBA" id="ARBA00000085"/>
    </source>
</evidence>
<dbReference type="OrthoDB" id="4652229at2"/>
<feature type="compositionally biased region" description="Polar residues" evidence="6">
    <location>
        <begin position="759"/>
        <end position="768"/>
    </location>
</feature>
<dbReference type="Proteomes" id="UP000323876">
    <property type="component" value="Unassembled WGS sequence"/>
</dbReference>
<keyword evidence="4" id="KW-0808">Transferase</keyword>
<keyword evidence="5 10" id="KW-0418">Kinase</keyword>
<keyword evidence="7" id="KW-1133">Transmembrane helix</keyword>
<protein>
    <recommendedName>
        <fullName evidence="2">histidine kinase</fullName>
        <ecNumber evidence="2">2.7.13.3</ecNumber>
    </recommendedName>
</protein>
<feature type="compositionally biased region" description="Low complexity" evidence="6">
    <location>
        <begin position="731"/>
        <end position="749"/>
    </location>
</feature>
<organism evidence="10 11">
    <name type="scientific">Nocardia colli</name>
    <dbReference type="NCBI Taxonomy" id="2545717"/>
    <lineage>
        <taxon>Bacteria</taxon>
        <taxon>Bacillati</taxon>
        <taxon>Actinomycetota</taxon>
        <taxon>Actinomycetes</taxon>
        <taxon>Mycobacteriales</taxon>
        <taxon>Nocardiaceae</taxon>
        <taxon>Nocardia</taxon>
    </lineage>
</organism>
<dbReference type="Pfam" id="PF08376">
    <property type="entry name" value="NIT"/>
    <property type="match status" value="1"/>
</dbReference>
<keyword evidence="7" id="KW-0812">Transmembrane</keyword>
<feature type="transmembrane region" description="Helical" evidence="7">
    <location>
        <begin position="305"/>
        <end position="324"/>
    </location>
</feature>
<dbReference type="EMBL" id="VXLC01000033">
    <property type="protein sequence ID" value="KAA8880574.1"/>
    <property type="molecule type" value="Genomic_DNA"/>
</dbReference>
<keyword evidence="7" id="KW-0472">Membrane</keyword>
<keyword evidence="3" id="KW-0597">Phosphoprotein</keyword>
<evidence type="ECO:0000256" key="4">
    <source>
        <dbReference type="ARBA" id="ARBA00022679"/>
    </source>
</evidence>
<proteinExistence type="predicted"/>
<dbReference type="PANTHER" id="PTHR45436">
    <property type="entry name" value="SENSOR HISTIDINE KINASE YKOH"/>
    <property type="match status" value="1"/>
</dbReference>
<evidence type="ECO:0000259" key="9">
    <source>
        <dbReference type="Pfam" id="PF08376"/>
    </source>
</evidence>
<name>A0A5N0DX89_9NOCA</name>
<comment type="catalytic activity">
    <reaction evidence="1">
        <text>ATP + protein L-histidine = ADP + protein N-phospho-L-histidine.</text>
        <dbReference type="EC" id="2.7.13.3"/>
    </reaction>
</comment>
<feature type="compositionally biased region" description="Basic and acidic residues" evidence="6">
    <location>
        <begin position="823"/>
        <end position="849"/>
    </location>
</feature>
<evidence type="ECO:0000313" key="10">
    <source>
        <dbReference type="EMBL" id="KAA8880574.1"/>
    </source>
</evidence>
<dbReference type="Gene3D" id="3.30.565.10">
    <property type="entry name" value="Histidine kinase-like ATPase, C-terminal domain"/>
    <property type="match status" value="1"/>
</dbReference>
<dbReference type="SUPFAM" id="SSF55874">
    <property type="entry name" value="ATPase domain of HSP90 chaperone/DNA topoisomerase II/histidine kinase"/>
    <property type="match status" value="1"/>
</dbReference>
<evidence type="ECO:0000256" key="6">
    <source>
        <dbReference type="SAM" id="MobiDB-lite"/>
    </source>
</evidence>
<evidence type="ECO:0000256" key="7">
    <source>
        <dbReference type="SAM" id="Phobius"/>
    </source>
</evidence>
<accession>A0A5N0DX89</accession>
<keyword evidence="11" id="KW-1185">Reference proteome</keyword>
<dbReference type="InterPro" id="IPR003594">
    <property type="entry name" value="HATPase_dom"/>
</dbReference>
<evidence type="ECO:0000256" key="5">
    <source>
        <dbReference type="ARBA" id="ARBA00022777"/>
    </source>
</evidence>
<evidence type="ECO:0000256" key="3">
    <source>
        <dbReference type="ARBA" id="ARBA00022553"/>
    </source>
</evidence>
<sequence>MSAIARPRTIGGQLTRILALALILVLALLGVTVYRELSDYREADDTVKAVSLALNVQDLTNQIQRELGLSNGLLGGDNRLQQPLLDQRGKVDAALGSLTSAAAGDAPGADQVRAALGQLNLLANTRTQIDSRRVSRQVVFQFYTDAVTALNRLALGLDQARDPQIQRGLQALYALGAAKEEVDKERGFLNGVFTAGRFNGGEYVQFMEIRSTKLAGFTAFSRYATKSQQAKLDAAQLSENATKADQSESVAIASSDGPLVREVDPMTWWTQMSSVLDEQRTVQQAVGDDVQARADSLRAAAATKLIAFLVASAIAIAAMIALVITSVRAIVRPLAALAGEADDVASRRLPQVIEAWSRADDSRPEAPMPVLAPAGASTEIAALAGALNRVQTTAFELASQQALVRRNTTESMANLARRNQNLVRRQLGLISEFEREELDPKGLSNLFELDHLATRMRRNAESLLVLVGEASPRRWAQPIALSDVIRAGLSEVDDYRRVVLRRVDDVMITGAVVSELAHMLAELIENGLAFSPPDLEVEIYGRRVPHGYLLAVVDHGVGMPMDQLAQSNARLRGEQDFIVAPTRYLGHYVVGRLAERLGIDVELNVSPVSGIVARMSLPLEILVQEQDRRPAAVQAKISGTGLERSWGADSESNNVPELEPAPNANGAMTSPAVIRGNAPEPIPPSPRGPAHAAPAVSASEQNGADRRAEGPWTAAQRAVPRNDQYNGPQHAAPSAPAPSAYSQFVSPPTVSTPPPAPPQQSDNLTDTGTWRLPDSPDGHYGVAESLYSGNGSAGSGSAQRTTRNGLVKRNKKSRTAGTAPGADPRRDANGAAERPDRAPIPERSPDETRSMLSSFRAGHERGAPPPPSTTRPYVGARDHDTRADDQAQTIAEENR</sequence>
<dbReference type="AlphaFoldDB" id="A0A5N0DX89"/>
<comment type="caution">
    <text evidence="10">The sequence shown here is derived from an EMBL/GenBank/DDBJ whole genome shotgun (WGS) entry which is preliminary data.</text>
</comment>
<evidence type="ECO:0000313" key="11">
    <source>
        <dbReference type="Proteomes" id="UP000323876"/>
    </source>
</evidence>
<dbReference type="Pfam" id="PF02518">
    <property type="entry name" value="HATPase_c"/>
    <property type="match status" value="1"/>
</dbReference>
<dbReference type="InterPro" id="IPR036890">
    <property type="entry name" value="HATPase_C_sf"/>
</dbReference>
<gene>
    <name evidence="10" type="ORF">F3087_41330</name>
</gene>
<feature type="compositionally biased region" description="Polar residues" evidence="6">
    <location>
        <begin position="886"/>
        <end position="895"/>
    </location>
</feature>